<comment type="caution">
    <text evidence="2">The sequence shown here is derived from an EMBL/GenBank/DDBJ whole genome shotgun (WGS) entry which is preliminary data.</text>
</comment>
<dbReference type="AlphaFoldDB" id="A0AAD7S557"/>
<sequence length="96" mass="10618">MPLTEEMTRLNAEQNRLQEFVNSLLFSQMSADQDDDNTKEEESEAAKSSKKADPASPNSDPAVTVSPQPESTEKPQENGDGDMNVVDKSKLLPEMF</sequence>
<dbReference type="EMBL" id="JAINUG010000108">
    <property type="protein sequence ID" value="KAJ8396184.1"/>
    <property type="molecule type" value="Genomic_DNA"/>
</dbReference>
<accession>A0AAD7S557</accession>
<evidence type="ECO:0000313" key="3">
    <source>
        <dbReference type="Proteomes" id="UP001221898"/>
    </source>
</evidence>
<evidence type="ECO:0000256" key="1">
    <source>
        <dbReference type="SAM" id="MobiDB-lite"/>
    </source>
</evidence>
<name>A0AAD7S557_9TELE</name>
<feature type="region of interest" description="Disordered" evidence="1">
    <location>
        <begin position="26"/>
        <end position="96"/>
    </location>
</feature>
<protein>
    <submittedName>
        <fullName evidence="2">Uncharacterized protein</fullName>
    </submittedName>
</protein>
<feature type="compositionally biased region" description="Basic and acidic residues" evidence="1">
    <location>
        <begin position="44"/>
        <end position="53"/>
    </location>
</feature>
<keyword evidence="3" id="KW-1185">Reference proteome</keyword>
<feature type="compositionally biased region" description="Basic and acidic residues" evidence="1">
    <location>
        <begin position="85"/>
        <end position="96"/>
    </location>
</feature>
<proteinExistence type="predicted"/>
<feature type="compositionally biased region" description="Polar residues" evidence="1">
    <location>
        <begin position="58"/>
        <end position="70"/>
    </location>
</feature>
<gene>
    <name evidence="2" type="ORF">AAFF_G00020510</name>
</gene>
<feature type="compositionally biased region" description="Acidic residues" evidence="1">
    <location>
        <begin position="32"/>
        <end position="43"/>
    </location>
</feature>
<organism evidence="2 3">
    <name type="scientific">Aldrovandia affinis</name>
    <dbReference type="NCBI Taxonomy" id="143900"/>
    <lineage>
        <taxon>Eukaryota</taxon>
        <taxon>Metazoa</taxon>
        <taxon>Chordata</taxon>
        <taxon>Craniata</taxon>
        <taxon>Vertebrata</taxon>
        <taxon>Euteleostomi</taxon>
        <taxon>Actinopterygii</taxon>
        <taxon>Neopterygii</taxon>
        <taxon>Teleostei</taxon>
        <taxon>Notacanthiformes</taxon>
        <taxon>Halosauridae</taxon>
        <taxon>Aldrovandia</taxon>
    </lineage>
</organism>
<evidence type="ECO:0000313" key="2">
    <source>
        <dbReference type="EMBL" id="KAJ8396184.1"/>
    </source>
</evidence>
<dbReference type="Proteomes" id="UP001221898">
    <property type="component" value="Unassembled WGS sequence"/>
</dbReference>
<reference evidence="2" key="1">
    <citation type="journal article" date="2023" name="Science">
        <title>Genome structures resolve the early diversification of teleost fishes.</title>
        <authorList>
            <person name="Parey E."/>
            <person name="Louis A."/>
            <person name="Montfort J."/>
            <person name="Bouchez O."/>
            <person name="Roques C."/>
            <person name="Iampietro C."/>
            <person name="Lluch J."/>
            <person name="Castinel A."/>
            <person name="Donnadieu C."/>
            <person name="Desvignes T."/>
            <person name="Floi Bucao C."/>
            <person name="Jouanno E."/>
            <person name="Wen M."/>
            <person name="Mejri S."/>
            <person name="Dirks R."/>
            <person name="Jansen H."/>
            <person name="Henkel C."/>
            <person name="Chen W.J."/>
            <person name="Zahm M."/>
            <person name="Cabau C."/>
            <person name="Klopp C."/>
            <person name="Thompson A.W."/>
            <person name="Robinson-Rechavi M."/>
            <person name="Braasch I."/>
            <person name="Lecointre G."/>
            <person name="Bobe J."/>
            <person name="Postlethwait J.H."/>
            <person name="Berthelot C."/>
            <person name="Roest Crollius H."/>
            <person name="Guiguen Y."/>
        </authorList>
    </citation>
    <scope>NUCLEOTIDE SEQUENCE</scope>
    <source>
        <strain evidence="2">NC1722</strain>
    </source>
</reference>